<name>A0A6N1P1T3_9VIRU</name>
<organism evidence="3">
    <name type="scientific">Tupanvirus soda lake</name>
    <dbReference type="NCBI Taxonomy" id="2126985"/>
    <lineage>
        <taxon>Viruses</taxon>
        <taxon>Varidnaviria</taxon>
        <taxon>Bamfordvirae</taxon>
        <taxon>Nucleocytoviricota</taxon>
        <taxon>Megaviricetes</taxon>
        <taxon>Imitervirales</taxon>
        <taxon>Mimiviridae</taxon>
        <taxon>Megamimivirinae</taxon>
        <taxon>Tupanvirus</taxon>
        <taxon>Tupanvirus salinum</taxon>
    </lineage>
</organism>
<evidence type="ECO:0000256" key="2">
    <source>
        <dbReference type="SAM" id="Phobius"/>
    </source>
</evidence>
<dbReference type="InterPro" id="IPR006141">
    <property type="entry name" value="Intein_N"/>
</dbReference>
<keyword evidence="2" id="KW-0472">Membrane</keyword>
<dbReference type="InterPro" id="IPR008979">
    <property type="entry name" value="Galactose-bd-like_sf"/>
</dbReference>
<dbReference type="GeneID" id="80519218"/>
<feature type="compositionally biased region" description="Polar residues" evidence="1">
    <location>
        <begin position="289"/>
        <end position="298"/>
    </location>
</feature>
<dbReference type="GO" id="GO:0016539">
    <property type="term" value="P:intein-mediated protein splicing"/>
    <property type="evidence" value="ECO:0007669"/>
    <property type="project" value="InterPro"/>
</dbReference>
<keyword evidence="2" id="KW-1133">Transmembrane helix</keyword>
<reference evidence="3" key="1">
    <citation type="submission" date="2017-01" db="EMBL/GenBank/DDBJ databases">
        <authorList>
            <person name="Assis F.L."/>
            <person name="Abrahao J.S."/>
            <person name="Silva L."/>
            <person name="Khalil J.B."/>
            <person name="Rodrigues R."/>
            <person name="Silva L.S."/>
            <person name="Arantes T."/>
            <person name="Boratto P."/>
            <person name="Andrade M."/>
            <person name="Kroon E.G."/>
            <person name="Ribeiro B."/>
            <person name="Bergier I."/>
            <person name="Seligmann H."/>
            <person name="Ghigo E."/>
            <person name="Colson P."/>
            <person name="Levasseur A."/>
            <person name="Raoult D."/>
            <person name="Scola B.L."/>
        </authorList>
    </citation>
    <scope>NUCLEOTIDE SEQUENCE</scope>
    <source>
        <strain evidence="3">Soda lake</strain>
    </source>
</reference>
<reference evidence="3" key="2">
    <citation type="journal article" date="2018" name="Nat. Commun.">
        <title>Tailed giant Tupanvirus possesses the most complete translational apparatus of the known virosphere.</title>
        <authorList>
            <person name="Abrahao J."/>
            <person name="Silva L."/>
            <person name="Silva L.S."/>
            <person name="Khalil J.Y.B."/>
            <person name="Rodrigues R."/>
            <person name="Arantes T."/>
            <person name="Assis F."/>
            <person name="Boratto P."/>
            <person name="Andrade M."/>
            <person name="Kroon E.G."/>
            <person name="Ribeiro B."/>
            <person name="Bergier I."/>
            <person name="Seligmann H."/>
            <person name="Ghigo E."/>
            <person name="Colson P."/>
            <person name="Levasseur A."/>
            <person name="Kroemer G."/>
            <person name="Raoult D."/>
            <person name="La Scola B."/>
        </authorList>
    </citation>
    <scope>NUCLEOTIDE SEQUENCE [LARGE SCALE GENOMIC DNA]</scope>
    <source>
        <strain evidence="3">Soda lake</strain>
    </source>
</reference>
<dbReference type="PROSITE" id="PS50817">
    <property type="entry name" value="INTEIN_N_TER"/>
    <property type="match status" value="1"/>
</dbReference>
<accession>A0A6N1P1T3</accession>
<keyword evidence="2" id="KW-0812">Transmembrane</keyword>
<proteinExistence type="predicted"/>
<evidence type="ECO:0000256" key="1">
    <source>
        <dbReference type="SAM" id="MobiDB-lite"/>
    </source>
</evidence>
<dbReference type="EMBL" id="KY523104">
    <property type="protein sequence ID" value="QKU35772.1"/>
    <property type="molecule type" value="Genomic_DNA"/>
</dbReference>
<feature type="transmembrane region" description="Helical" evidence="2">
    <location>
        <begin position="63"/>
        <end position="83"/>
    </location>
</feature>
<sequence>MSNIVVNGGFETGSLPPWVASLVQINTTNPHTGTFAAQFTIGSTTTTTLTQTLTTVPGATYTLSYWVTALAAGLTVGTFFVLWDGVIVPGSVVLTSEITSYTEYTFTVTAIDASTTLTFVTQLTSGLEMIRVWLDDVSVILQAICFSGESLVLAKNTKTGEIAEIEAKNIYSDIHEVYSVNDQKFVPVKLNIVTGPTDRYRLIKKGALGENQPSQDFFVTSGHKIVINGVETKARDIPQAKRIKVEPELVYSICTDKHEPILVNNLPVVSWGHKEWLISTKMKNIKWTNNNPKTQQPIGQDAKLISTDQ</sequence>
<dbReference type="Gene3D" id="2.60.120.260">
    <property type="entry name" value="Galactose-binding domain-like"/>
    <property type="match status" value="1"/>
</dbReference>
<dbReference type="SUPFAM" id="SSF49785">
    <property type="entry name" value="Galactose-binding domain-like"/>
    <property type="match status" value="1"/>
</dbReference>
<dbReference type="RefSeq" id="YP_010782454.1">
    <property type="nucleotide sequence ID" value="NC_075039.1"/>
</dbReference>
<evidence type="ECO:0008006" key="4">
    <source>
        <dbReference type="Google" id="ProtNLM"/>
    </source>
</evidence>
<evidence type="ECO:0000313" key="3">
    <source>
        <dbReference type="EMBL" id="QKU35772.1"/>
    </source>
</evidence>
<feature type="region of interest" description="Disordered" evidence="1">
    <location>
        <begin position="289"/>
        <end position="309"/>
    </location>
</feature>
<dbReference type="KEGG" id="vg:80519218"/>
<protein>
    <recommendedName>
        <fullName evidence="4">Hedgehog/Intein (Hint) domain-containing protein</fullName>
    </recommendedName>
</protein>